<reference evidence="8" key="1">
    <citation type="submission" date="2020-06" db="EMBL/GenBank/DDBJ databases">
        <authorList>
            <person name="Li T."/>
            <person name="Hu X."/>
            <person name="Zhang T."/>
            <person name="Song X."/>
            <person name="Zhang H."/>
            <person name="Dai N."/>
            <person name="Sheng W."/>
            <person name="Hou X."/>
            <person name="Wei L."/>
        </authorList>
    </citation>
    <scope>NUCLEOTIDE SEQUENCE</scope>
    <source>
        <strain evidence="8">G01</strain>
        <tissue evidence="8">Leaf</tissue>
    </source>
</reference>
<feature type="region of interest" description="Disordered" evidence="7">
    <location>
        <begin position="231"/>
        <end position="258"/>
    </location>
</feature>
<evidence type="ECO:0000256" key="7">
    <source>
        <dbReference type="SAM" id="MobiDB-lite"/>
    </source>
</evidence>
<evidence type="ECO:0000256" key="2">
    <source>
        <dbReference type="ARBA" id="ARBA00023015"/>
    </source>
</evidence>
<keyword evidence="5 6" id="KW-0539">Nucleus</keyword>
<evidence type="ECO:0000313" key="8">
    <source>
        <dbReference type="EMBL" id="KAL0370357.1"/>
    </source>
</evidence>
<dbReference type="Gene3D" id="6.10.250.2430">
    <property type="match status" value="1"/>
</dbReference>
<dbReference type="AlphaFoldDB" id="A0AAW2QRQ9"/>
<feature type="compositionally biased region" description="Polar residues" evidence="7">
    <location>
        <begin position="173"/>
        <end position="188"/>
    </location>
</feature>
<proteinExistence type="inferred from homology"/>
<dbReference type="GO" id="GO:0003700">
    <property type="term" value="F:DNA-binding transcription factor activity"/>
    <property type="evidence" value="ECO:0007669"/>
    <property type="project" value="UniProtKB-UniRule"/>
</dbReference>
<evidence type="ECO:0000256" key="4">
    <source>
        <dbReference type="ARBA" id="ARBA00023163"/>
    </source>
</evidence>
<dbReference type="EMBL" id="JACGWK010000002">
    <property type="protein sequence ID" value="KAL0370357.1"/>
    <property type="molecule type" value="Genomic_DNA"/>
</dbReference>
<accession>A0AAW2QRQ9</accession>
<evidence type="ECO:0000256" key="6">
    <source>
        <dbReference type="RuleBase" id="RU367155"/>
    </source>
</evidence>
<comment type="function">
    <text evidence="6">Component of the sequence-specific heterotrimeric transcription factor (NF-Y) which specifically recognizes a 5'-CCAAT-3' box motif found in the promoters of its target genes.</text>
</comment>
<sequence>MMRGNASDSSSLEQSADGQSHSEGGINEDDDETVKQSPSKMPLQSDVPYSILWHTLFSFYLYIEFTLMVESCHNLGRSGYKFSNYRPENTSLEKGVPTLYPRPDGSLSQPPQLELVGHSIACASNPYDPYYGGMVAAYGQPMPYLHESRHQHAMRRARGSGGRFAKKSDADTSKGTGSGSDVSSQSINSSGSEPLLSKSSGAKAPEPHNLYDSAVSNFRKQTNLQETVYQSHSGEMGEGPASSQQWGNISSNHALAMQ</sequence>
<evidence type="ECO:0000256" key="1">
    <source>
        <dbReference type="ARBA" id="ARBA00004123"/>
    </source>
</evidence>
<dbReference type="GO" id="GO:0003677">
    <property type="term" value="F:DNA binding"/>
    <property type="evidence" value="ECO:0007669"/>
    <property type="project" value="UniProtKB-KW"/>
</dbReference>
<feature type="compositionally biased region" description="Basic residues" evidence="7">
    <location>
        <begin position="149"/>
        <end position="158"/>
    </location>
</feature>
<keyword evidence="4 6" id="KW-0804">Transcription</keyword>
<feature type="compositionally biased region" description="Polar residues" evidence="7">
    <location>
        <begin position="1"/>
        <end position="22"/>
    </location>
</feature>
<comment type="caution">
    <text evidence="8">The sequence shown here is derived from an EMBL/GenBank/DDBJ whole genome shotgun (WGS) entry which is preliminary data.</text>
</comment>
<feature type="compositionally biased region" description="Low complexity" evidence="7">
    <location>
        <begin position="189"/>
        <end position="201"/>
    </location>
</feature>
<evidence type="ECO:0000256" key="5">
    <source>
        <dbReference type="ARBA" id="ARBA00023242"/>
    </source>
</evidence>
<keyword evidence="3 6" id="KW-0238">DNA-binding</keyword>
<feature type="region of interest" description="Disordered" evidence="7">
    <location>
        <begin position="148"/>
        <end position="210"/>
    </location>
</feature>
<organism evidence="8">
    <name type="scientific">Sesamum angustifolium</name>
    <dbReference type="NCBI Taxonomy" id="2727405"/>
    <lineage>
        <taxon>Eukaryota</taxon>
        <taxon>Viridiplantae</taxon>
        <taxon>Streptophyta</taxon>
        <taxon>Embryophyta</taxon>
        <taxon>Tracheophyta</taxon>
        <taxon>Spermatophyta</taxon>
        <taxon>Magnoliopsida</taxon>
        <taxon>eudicotyledons</taxon>
        <taxon>Gunneridae</taxon>
        <taxon>Pentapetalae</taxon>
        <taxon>asterids</taxon>
        <taxon>lamiids</taxon>
        <taxon>Lamiales</taxon>
        <taxon>Pedaliaceae</taxon>
        <taxon>Sesamum</taxon>
    </lineage>
</organism>
<dbReference type="Pfam" id="PF02045">
    <property type="entry name" value="CBFB_NFYA"/>
    <property type="match status" value="1"/>
</dbReference>
<name>A0AAW2QRQ9_9LAMI</name>
<dbReference type="InterPro" id="IPR001289">
    <property type="entry name" value="NFYA"/>
</dbReference>
<comment type="similarity">
    <text evidence="6">Belongs to the NFYA/HAP2 subunit family.</text>
</comment>
<reference evidence="8" key="2">
    <citation type="journal article" date="2024" name="Plant">
        <title>Genomic evolution and insights into agronomic trait innovations of Sesamum species.</title>
        <authorList>
            <person name="Miao H."/>
            <person name="Wang L."/>
            <person name="Qu L."/>
            <person name="Liu H."/>
            <person name="Sun Y."/>
            <person name="Le M."/>
            <person name="Wang Q."/>
            <person name="Wei S."/>
            <person name="Zheng Y."/>
            <person name="Lin W."/>
            <person name="Duan Y."/>
            <person name="Cao H."/>
            <person name="Xiong S."/>
            <person name="Wang X."/>
            <person name="Wei L."/>
            <person name="Li C."/>
            <person name="Ma Q."/>
            <person name="Ju M."/>
            <person name="Zhao R."/>
            <person name="Li G."/>
            <person name="Mu C."/>
            <person name="Tian Q."/>
            <person name="Mei H."/>
            <person name="Zhang T."/>
            <person name="Gao T."/>
            <person name="Zhang H."/>
        </authorList>
    </citation>
    <scope>NUCLEOTIDE SEQUENCE</scope>
    <source>
        <strain evidence="8">G01</strain>
    </source>
</reference>
<dbReference type="PANTHER" id="PTHR12632">
    <property type="entry name" value="TRANSCRIPTION FACTOR NF-Y ALPHA-RELATED"/>
    <property type="match status" value="1"/>
</dbReference>
<keyword evidence="2 6" id="KW-0805">Transcription regulation</keyword>
<dbReference type="GO" id="GO:0005634">
    <property type="term" value="C:nucleus"/>
    <property type="evidence" value="ECO:0007669"/>
    <property type="project" value="UniProtKB-SubCell"/>
</dbReference>
<comment type="subunit">
    <text evidence="6">Heterotrimer.</text>
</comment>
<gene>
    <name evidence="8" type="ORF">Sangu_0353800</name>
</gene>
<dbReference type="SMART" id="SM00521">
    <property type="entry name" value="CBF"/>
    <property type="match status" value="1"/>
</dbReference>
<protein>
    <recommendedName>
        <fullName evidence="6">Nuclear transcription factor Y subunit</fullName>
    </recommendedName>
</protein>
<dbReference type="PROSITE" id="PS51152">
    <property type="entry name" value="NFYA_HAP2_2"/>
    <property type="match status" value="1"/>
</dbReference>
<comment type="subcellular location">
    <subcellularLocation>
        <location evidence="1 6">Nucleus</location>
    </subcellularLocation>
</comment>
<feature type="compositionally biased region" description="Polar residues" evidence="7">
    <location>
        <begin position="241"/>
        <end position="258"/>
    </location>
</feature>
<evidence type="ECO:0000256" key="3">
    <source>
        <dbReference type="ARBA" id="ARBA00023125"/>
    </source>
</evidence>
<feature type="region of interest" description="Disordered" evidence="7">
    <location>
        <begin position="1"/>
        <end position="41"/>
    </location>
</feature>